<evidence type="ECO:0000256" key="3">
    <source>
        <dbReference type="ARBA" id="ARBA00023027"/>
    </source>
</evidence>
<evidence type="ECO:0000259" key="7">
    <source>
        <dbReference type="Pfam" id="PF01370"/>
    </source>
</evidence>
<sequence>MSMGVYRTPQQKMVYGAQFLVVAGFLLFIGGYFKSSAEPATTHDVQGRQKALQEDVQIAGAWKKQDFAKPPRMMNVVITGGAGYIGSHMALLLLDQGNYNVTVLDNLSRSSIATIKRLKKHAEDEGITNKFHWIFTELEDQKKVTGVFKAGTTDLVLHFAGNAYVGESMKFPDLYKQNITVTTQRLVNAMVAAKVPYLVYSSSCATYGNVEKLPITEDSPQKPISPYGQAKLDAEKVIKKAVKQNPGAFSAVALRYFNVVGVDAKMRTGPVLSHEAQKKYPRILDAILDVVEGKRERIEIAGDKFPTRDGTAIRDYVHVSDLVAAHLASFKAFEKGSSFEAFNIGTGTGLTVKEILTVVEKVTGKTVDKVITDARPGDASELVSSADKLTKLTGWKTRYGKVADMVTTQWEWRQKLKKEGGEGGKAA</sequence>
<evidence type="ECO:0000256" key="1">
    <source>
        <dbReference type="ARBA" id="ARBA00001911"/>
    </source>
</evidence>
<dbReference type="NCBIfam" id="TIGR01179">
    <property type="entry name" value="galE"/>
    <property type="match status" value="1"/>
</dbReference>
<dbReference type="InterPro" id="IPR001509">
    <property type="entry name" value="Epimerase_deHydtase"/>
</dbReference>
<dbReference type="Pfam" id="PF01370">
    <property type="entry name" value="Epimerase"/>
    <property type="match status" value="1"/>
</dbReference>
<evidence type="ECO:0000256" key="2">
    <source>
        <dbReference type="ARBA" id="ARBA00007637"/>
    </source>
</evidence>
<protein>
    <recommendedName>
        <fullName evidence="7">NAD-dependent epimerase/dehydratase domain-containing protein</fullName>
    </recommendedName>
</protein>
<keyword evidence="6" id="KW-0472">Membrane</keyword>
<evidence type="ECO:0000313" key="8">
    <source>
        <dbReference type="EMBL" id="CAD8758853.1"/>
    </source>
</evidence>
<dbReference type="GO" id="GO:0006012">
    <property type="term" value="P:galactose metabolic process"/>
    <property type="evidence" value="ECO:0007669"/>
    <property type="project" value="InterPro"/>
</dbReference>
<name>A0A6U4S9D0_HEMAN</name>
<keyword evidence="6" id="KW-0812">Transmembrane</keyword>
<feature type="transmembrane region" description="Helical" evidence="6">
    <location>
        <begin position="12"/>
        <end position="33"/>
    </location>
</feature>
<comment type="cofactor">
    <cofactor evidence="1">
        <name>NAD(+)</name>
        <dbReference type="ChEBI" id="CHEBI:57540"/>
    </cofactor>
</comment>
<organism evidence="9">
    <name type="scientific">Hemiselmis andersenii</name>
    <name type="common">Cryptophyte alga</name>
    <dbReference type="NCBI Taxonomy" id="464988"/>
    <lineage>
        <taxon>Eukaryota</taxon>
        <taxon>Cryptophyceae</taxon>
        <taxon>Cryptomonadales</taxon>
        <taxon>Hemiselmidaceae</taxon>
        <taxon>Hemiselmis</taxon>
    </lineage>
</organism>
<dbReference type="GO" id="GO:0003978">
    <property type="term" value="F:UDP-glucose 4-epimerase activity"/>
    <property type="evidence" value="ECO:0007669"/>
    <property type="project" value="InterPro"/>
</dbReference>
<gene>
    <name evidence="9" type="ORF">HAND00432_LOCUS2131</name>
    <name evidence="8" type="ORF">HAND1043_LOCUS25367</name>
</gene>
<reference evidence="9" key="1">
    <citation type="submission" date="2021-01" db="EMBL/GenBank/DDBJ databases">
        <authorList>
            <person name="Corre E."/>
            <person name="Pelletier E."/>
            <person name="Niang G."/>
            <person name="Scheremetjew M."/>
            <person name="Finn R."/>
            <person name="Kale V."/>
            <person name="Holt S."/>
            <person name="Cochrane G."/>
            <person name="Meng A."/>
            <person name="Brown T."/>
            <person name="Cohen L."/>
        </authorList>
    </citation>
    <scope>NUCLEOTIDE SEQUENCE</scope>
    <source>
        <strain evidence="8">CCMP441</strain>
        <strain evidence="9">CCMP644</strain>
    </source>
</reference>
<dbReference type="PANTHER" id="PTHR43725">
    <property type="entry name" value="UDP-GLUCOSE 4-EPIMERASE"/>
    <property type="match status" value="1"/>
</dbReference>
<proteinExistence type="inferred from homology"/>
<evidence type="ECO:0000256" key="5">
    <source>
        <dbReference type="ARBA" id="ARBA00023277"/>
    </source>
</evidence>
<dbReference type="Gene3D" id="3.40.50.720">
    <property type="entry name" value="NAD(P)-binding Rossmann-like Domain"/>
    <property type="match status" value="1"/>
</dbReference>
<dbReference type="AlphaFoldDB" id="A0A6U4S9D0"/>
<keyword evidence="5" id="KW-0119">Carbohydrate metabolism</keyword>
<dbReference type="SUPFAM" id="SSF51735">
    <property type="entry name" value="NAD(P)-binding Rossmann-fold domains"/>
    <property type="match status" value="1"/>
</dbReference>
<comment type="similarity">
    <text evidence="2">Belongs to the NAD(P)-dependent epimerase/dehydratase family.</text>
</comment>
<dbReference type="PANTHER" id="PTHR43725:SF53">
    <property type="entry name" value="UDP-ARABINOSE 4-EPIMERASE 1"/>
    <property type="match status" value="1"/>
</dbReference>
<evidence type="ECO:0000256" key="4">
    <source>
        <dbReference type="ARBA" id="ARBA00023235"/>
    </source>
</evidence>
<keyword evidence="6" id="KW-1133">Transmembrane helix</keyword>
<accession>A0A6U4S9D0</accession>
<keyword evidence="3" id="KW-0520">NAD</keyword>
<keyword evidence="4" id="KW-0413">Isomerase</keyword>
<dbReference type="Gene3D" id="3.90.25.10">
    <property type="entry name" value="UDP-galactose 4-epimerase, domain 1"/>
    <property type="match status" value="1"/>
</dbReference>
<dbReference type="EMBL" id="HBFX01003409">
    <property type="protein sequence ID" value="CAD8947613.1"/>
    <property type="molecule type" value="Transcribed_RNA"/>
</dbReference>
<dbReference type="InterPro" id="IPR005886">
    <property type="entry name" value="UDP_G4E"/>
</dbReference>
<evidence type="ECO:0000256" key="6">
    <source>
        <dbReference type="SAM" id="Phobius"/>
    </source>
</evidence>
<dbReference type="InterPro" id="IPR036291">
    <property type="entry name" value="NAD(P)-bd_dom_sf"/>
</dbReference>
<feature type="domain" description="NAD-dependent epimerase/dehydratase" evidence="7">
    <location>
        <begin position="76"/>
        <end position="345"/>
    </location>
</feature>
<evidence type="ECO:0000313" key="9">
    <source>
        <dbReference type="EMBL" id="CAD8947613.1"/>
    </source>
</evidence>
<dbReference type="EMBL" id="HBFK01041823">
    <property type="protein sequence ID" value="CAD8758853.1"/>
    <property type="molecule type" value="Transcribed_RNA"/>
</dbReference>